<dbReference type="GO" id="GO:0016491">
    <property type="term" value="F:oxidoreductase activity"/>
    <property type="evidence" value="ECO:0007669"/>
    <property type="project" value="UniProtKB-KW"/>
</dbReference>
<reference evidence="3 4" key="1">
    <citation type="journal article" date="2017" name="Nature">
        <title>The Apostasia genome and the evolution of orchids.</title>
        <authorList>
            <person name="Zhang G.Q."/>
            <person name="Liu K.W."/>
            <person name="Li Z."/>
            <person name="Lohaus R."/>
            <person name="Hsiao Y.Y."/>
            <person name="Niu S.C."/>
            <person name="Wang J.Y."/>
            <person name="Lin Y.C."/>
            <person name="Xu Q."/>
            <person name="Chen L.J."/>
            <person name="Yoshida K."/>
            <person name="Fujiwara S."/>
            <person name="Wang Z.W."/>
            <person name="Zhang Y.Q."/>
            <person name="Mitsuda N."/>
            <person name="Wang M."/>
            <person name="Liu G.H."/>
            <person name="Pecoraro L."/>
            <person name="Huang H.X."/>
            <person name="Xiao X.J."/>
            <person name="Lin M."/>
            <person name="Wu X.Y."/>
            <person name="Wu W.L."/>
            <person name="Chen Y.Y."/>
            <person name="Chang S.B."/>
            <person name="Sakamoto S."/>
            <person name="Ohme-Takagi M."/>
            <person name="Yagi M."/>
            <person name="Zeng S.J."/>
            <person name="Shen C.Y."/>
            <person name="Yeh C.M."/>
            <person name="Luo Y.B."/>
            <person name="Tsai W.C."/>
            <person name="Van de Peer Y."/>
            <person name="Liu Z.J."/>
        </authorList>
    </citation>
    <scope>NUCLEOTIDE SEQUENCE [LARGE SCALE GENOMIC DNA]</scope>
    <source>
        <strain evidence="4">cv. Shenzhen</strain>
        <tissue evidence="3">Stem</tissue>
    </source>
</reference>
<protein>
    <submittedName>
        <fullName evidence="3">Clavaminate synthase-like protein</fullName>
    </submittedName>
</protein>
<keyword evidence="1" id="KW-0560">Oxidoreductase</keyword>
<name>A0A2I0AKJ8_9ASPA</name>
<dbReference type="Proteomes" id="UP000236161">
    <property type="component" value="Unassembled WGS sequence"/>
</dbReference>
<dbReference type="AlphaFoldDB" id="A0A2I0AKJ8"/>
<feature type="domain" description="TauD/TfdA-like" evidence="2">
    <location>
        <begin position="114"/>
        <end position="400"/>
    </location>
</feature>
<organism evidence="3 4">
    <name type="scientific">Apostasia shenzhenica</name>
    <dbReference type="NCBI Taxonomy" id="1088818"/>
    <lineage>
        <taxon>Eukaryota</taxon>
        <taxon>Viridiplantae</taxon>
        <taxon>Streptophyta</taxon>
        <taxon>Embryophyta</taxon>
        <taxon>Tracheophyta</taxon>
        <taxon>Spermatophyta</taxon>
        <taxon>Magnoliopsida</taxon>
        <taxon>Liliopsida</taxon>
        <taxon>Asparagales</taxon>
        <taxon>Orchidaceae</taxon>
        <taxon>Apostasioideae</taxon>
        <taxon>Apostasia</taxon>
    </lineage>
</organism>
<dbReference type="Gene3D" id="3.60.130.10">
    <property type="entry name" value="Clavaminate synthase-like"/>
    <property type="match status" value="1"/>
</dbReference>
<dbReference type="STRING" id="1088818.A0A2I0AKJ8"/>
<evidence type="ECO:0000256" key="1">
    <source>
        <dbReference type="ARBA" id="ARBA00023002"/>
    </source>
</evidence>
<gene>
    <name evidence="3" type="ORF">AXF42_Ash014648</name>
</gene>
<dbReference type="SUPFAM" id="SSF51197">
    <property type="entry name" value="Clavaminate synthase-like"/>
    <property type="match status" value="1"/>
</dbReference>
<evidence type="ECO:0000313" key="3">
    <source>
        <dbReference type="EMBL" id="PKA55976.1"/>
    </source>
</evidence>
<keyword evidence="4" id="KW-1185">Reference proteome</keyword>
<dbReference type="InterPro" id="IPR042098">
    <property type="entry name" value="TauD-like_sf"/>
</dbReference>
<dbReference type="PANTHER" id="PTHR10696">
    <property type="entry name" value="GAMMA-BUTYROBETAINE HYDROXYLASE-RELATED"/>
    <property type="match status" value="1"/>
</dbReference>
<dbReference type="InterPro" id="IPR003819">
    <property type="entry name" value="TauD/TfdA-like"/>
</dbReference>
<dbReference type="Pfam" id="PF02668">
    <property type="entry name" value="TauD"/>
    <property type="match status" value="1"/>
</dbReference>
<dbReference type="InterPro" id="IPR050411">
    <property type="entry name" value="AlphaKG_dependent_hydroxylases"/>
</dbReference>
<dbReference type="OrthoDB" id="408743at2759"/>
<proteinExistence type="predicted"/>
<dbReference type="PANTHER" id="PTHR10696:SF21">
    <property type="entry name" value="TAUD_TFDA-LIKE DOMAIN-CONTAINING PROTEIN"/>
    <property type="match status" value="1"/>
</dbReference>
<dbReference type="EMBL" id="KZ451976">
    <property type="protein sequence ID" value="PKA55976.1"/>
    <property type="molecule type" value="Genomic_DNA"/>
</dbReference>
<sequence>MPNQRTSRVPGPSCMAHVALSNWIPNGSNPITSRDVRTYTQISQNISPVPKSKSGGRGRASQFPIFSSTCSYFIGIPHIFSDEATEMIGFIQGEIAGEKLVAGDVFPKTLMPAAASGGDLANLVLEEREHLFADLRRHRALLFRGFDVSDAGDFHRAVEAFRWEAIEMKSSASTRTKITSRVYSANEAPPEQLINFHHEMPLMTEMPRMLFFCCGEPSPQGGETAIVASDVVVQRMDERMPEVMAKVAEVGLVFSIKTASDAEAADSETVVNRTWKSLLGTDDETEAEKRLLEMHESCSSVKFLSNGSAELVFGPTNPVREFSGRRAWIYPILGFAGDRRSVKNEFGDGSDFPAEALDVYRRILEENCVDVNWQKGDVLLLDNLAVQHARRPGKPPRRILASLCK</sequence>
<evidence type="ECO:0000259" key="2">
    <source>
        <dbReference type="Pfam" id="PF02668"/>
    </source>
</evidence>
<evidence type="ECO:0000313" key="4">
    <source>
        <dbReference type="Proteomes" id="UP000236161"/>
    </source>
</evidence>
<accession>A0A2I0AKJ8</accession>